<proteinExistence type="predicted"/>
<dbReference type="eggNOG" id="COG1287">
    <property type="taxonomic scope" value="Bacteria"/>
</dbReference>
<feature type="transmembrane region" description="Helical" evidence="1">
    <location>
        <begin position="109"/>
        <end position="133"/>
    </location>
</feature>
<evidence type="ECO:0000256" key="1">
    <source>
        <dbReference type="SAM" id="Phobius"/>
    </source>
</evidence>
<evidence type="ECO:0008006" key="3">
    <source>
        <dbReference type="Google" id="ProtNLM"/>
    </source>
</evidence>
<keyword evidence="1" id="KW-0472">Membrane</keyword>
<dbReference type="EMBL" id="CP000473">
    <property type="protein sequence ID" value="ABJ84515.1"/>
    <property type="molecule type" value="Genomic_DNA"/>
</dbReference>
<feature type="transmembrane region" description="Helical" evidence="1">
    <location>
        <begin position="21"/>
        <end position="40"/>
    </location>
</feature>
<dbReference type="STRING" id="234267.Acid_3543"/>
<keyword evidence="1" id="KW-0812">Transmembrane</keyword>
<feature type="transmembrane region" description="Helical" evidence="1">
    <location>
        <begin position="269"/>
        <end position="292"/>
    </location>
</feature>
<feature type="transmembrane region" description="Helical" evidence="1">
    <location>
        <begin position="304"/>
        <end position="332"/>
    </location>
</feature>
<feature type="transmembrane region" description="Helical" evidence="1">
    <location>
        <begin position="180"/>
        <end position="207"/>
    </location>
</feature>
<dbReference type="OrthoDB" id="9786218at2"/>
<feature type="transmembrane region" description="Helical" evidence="1">
    <location>
        <begin position="145"/>
        <end position="174"/>
    </location>
</feature>
<sequence>MPPRPDKLKPAATVVQTPTPAWLRSLLLALTAILFLTWFTGEVSDTDIWLHLMTGRHTLETRALTVPDPFSYTSSLNPTPAEAKTRYFNLTHEWLAQMIMYLIHSATGFAGLVIVRAVLLIAFCGLVGLMVWWRTRGFYRSLAGALACGVVTINFQQSRPFLVTFFLLAVTMAILERRRWMWVLVPIFIFWANCHGGYFMGWVMLGAYCGEALIQRLRKRPVEAEKQLWMVTAACFFASALNPNGFRVIEIMLLYRSSPIQSSNLEWQYPAFWLPPYGYGLVLVGSLAAMLISWRKTRPVDWILYFVFGAASLLAVRNTILMGLVGAVLLGSYLPVWKRPVPRLAEFAAAALLLLAIASSLREGQSFQFHAAEWMLPTKAADFLKAHNVTSRIFNTYENGGYLVWRLWPAQRDFIDPRGLSEEAYADYSRILYYAGNQGGKSADELLNKYGIDVIVLDGFDRFTGKIHTLAAALSDPAQTEWKLMQADEQSTLFMRHPPAGVQPLNSLEALTSIENQCRVQIDHDPAKPACAKGIADLYTLIGQTARANQWMSFYESRAH</sequence>
<feature type="transmembrane region" description="Helical" evidence="1">
    <location>
        <begin position="344"/>
        <end position="361"/>
    </location>
</feature>
<reference evidence="2" key="1">
    <citation type="submission" date="2006-10" db="EMBL/GenBank/DDBJ databases">
        <title>Complete sequence of Solibacter usitatus Ellin6076.</title>
        <authorList>
            <consortium name="US DOE Joint Genome Institute"/>
            <person name="Copeland A."/>
            <person name="Lucas S."/>
            <person name="Lapidus A."/>
            <person name="Barry K."/>
            <person name="Detter J.C."/>
            <person name="Glavina del Rio T."/>
            <person name="Hammon N."/>
            <person name="Israni S."/>
            <person name="Dalin E."/>
            <person name="Tice H."/>
            <person name="Pitluck S."/>
            <person name="Thompson L.S."/>
            <person name="Brettin T."/>
            <person name="Bruce D."/>
            <person name="Han C."/>
            <person name="Tapia R."/>
            <person name="Gilna P."/>
            <person name="Schmutz J."/>
            <person name="Larimer F."/>
            <person name="Land M."/>
            <person name="Hauser L."/>
            <person name="Kyrpides N."/>
            <person name="Mikhailova N."/>
            <person name="Janssen P.H."/>
            <person name="Kuske C.R."/>
            <person name="Richardson P."/>
        </authorList>
    </citation>
    <scope>NUCLEOTIDE SEQUENCE</scope>
    <source>
        <strain evidence="2">Ellin6076</strain>
    </source>
</reference>
<evidence type="ECO:0000313" key="2">
    <source>
        <dbReference type="EMBL" id="ABJ84515.1"/>
    </source>
</evidence>
<protein>
    <recommendedName>
        <fullName evidence="3">Glycosyltransferase RgtA/B/C/D-like domain-containing protein</fullName>
    </recommendedName>
</protein>
<gene>
    <name evidence="2" type="ordered locus">Acid_3543</name>
</gene>
<organism evidence="2">
    <name type="scientific">Solibacter usitatus (strain Ellin6076)</name>
    <dbReference type="NCBI Taxonomy" id="234267"/>
    <lineage>
        <taxon>Bacteria</taxon>
        <taxon>Pseudomonadati</taxon>
        <taxon>Acidobacteriota</taxon>
        <taxon>Terriglobia</taxon>
        <taxon>Bryobacterales</taxon>
        <taxon>Solibacteraceae</taxon>
        <taxon>Candidatus Solibacter</taxon>
    </lineage>
</organism>
<name>Q020X4_SOLUE</name>
<dbReference type="HOGENOM" id="CLU_033063_0_0_0"/>
<dbReference type="InParanoid" id="Q020X4"/>
<dbReference type="AlphaFoldDB" id="Q020X4"/>
<accession>Q020X4</accession>
<keyword evidence="1" id="KW-1133">Transmembrane helix</keyword>
<dbReference type="KEGG" id="sus:Acid_3543"/>